<keyword evidence="2" id="KW-0808">Transferase</keyword>
<protein>
    <submittedName>
        <fullName evidence="2">Dihydroxyacetone kinase</fullName>
    </submittedName>
</protein>
<dbReference type="Proteomes" id="UP000261811">
    <property type="component" value="Unassembled WGS sequence"/>
</dbReference>
<dbReference type="GO" id="GO:0016301">
    <property type="term" value="F:kinase activity"/>
    <property type="evidence" value="ECO:0007669"/>
    <property type="project" value="UniProtKB-KW"/>
</dbReference>
<accession>A0A372JPV6</accession>
<evidence type="ECO:0000259" key="1">
    <source>
        <dbReference type="SMART" id="SM01121"/>
    </source>
</evidence>
<dbReference type="SMART" id="SM01121">
    <property type="entry name" value="Dak1_2"/>
    <property type="match status" value="1"/>
</dbReference>
<reference evidence="2 3" key="1">
    <citation type="submission" date="2018-08" db="EMBL/GenBank/DDBJ databases">
        <title>Actinomadura jelena sp. nov., a novel Actinomycete isolated from soil in Chad.</title>
        <authorList>
            <person name="Shi L."/>
        </authorList>
    </citation>
    <scope>NUCLEOTIDE SEQUENCE [LARGE SCALE GENOMIC DNA]</scope>
    <source>
        <strain evidence="2 3">NEAU-G17</strain>
    </source>
</reference>
<comment type="caution">
    <text evidence="2">The sequence shown here is derived from an EMBL/GenBank/DDBJ whole genome shotgun (WGS) entry which is preliminary data.</text>
</comment>
<gene>
    <name evidence="2" type="ORF">DZF91_08570</name>
</gene>
<organism evidence="2 3">
    <name type="scientific">Actinomadura logoneensis</name>
    <dbReference type="NCBI Taxonomy" id="2293572"/>
    <lineage>
        <taxon>Bacteria</taxon>
        <taxon>Bacillati</taxon>
        <taxon>Actinomycetota</taxon>
        <taxon>Actinomycetes</taxon>
        <taxon>Streptosporangiales</taxon>
        <taxon>Thermomonosporaceae</taxon>
        <taxon>Actinomadura</taxon>
    </lineage>
</organism>
<keyword evidence="3" id="KW-1185">Reference proteome</keyword>
<dbReference type="PANTHER" id="PTHR33434">
    <property type="entry name" value="DEGV DOMAIN-CONTAINING PROTEIN DR_1986-RELATED"/>
    <property type="match status" value="1"/>
</dbReference>
<name>A0A372JPV6_9ACTN</name>
<sequence length="187" mass="19192">VPPLAVLAEAVLAAGDEVAVLPNEPEVLGLAEAAAERAREGGARIAVVPTRASVQGLAALAVHDPLRRFSDDVIAMTRAAGATRSGRLEIAAEEAVTSVGLCRPGDVLGLIDGDVALIGRDLAGTARGLLDRMLSGGGELVTLVRGEGAPAGLTGALETHLRDRHPDVEAVSYDGRQERYPLLVGVE</sequence>
<dbReference type="InterPro" id="IPR033470">
    <property type="entry name" value="FakA-like_C"/>
</dbReference>
<proteinExistence type="predicted"/>
<dbReference type="InterPro" id="IPR050270">
    <property type="entry name" value="DegV_domain_contain"/>
</dbReference>
<dbReference type="AlphaFoldDB" id="A0A372JPV6"/>
<keyword evidence="2" id="KW-0418">Kinase</keyword>
<evidence type="ECO:0000313" key="2">
    <source>
        <dbReference type="EMBL" id="RFU42052.1"/>
    </source>
</evidence>
<evidence type="ECO:0000313" key="3">
    <source>
        <dbReference type="Proteomes" id="UP000261811"/>
    </source>
</evidence>
<dbReference type="EMBL" id="QURH01000164">
    <property type="protein sequence ID" value="RFU42052.1"/>
    <property type="molecule type" value="Genomic_DNA"/>
</dbReference>
<feature type="domain" description="Fatty acid kinase subunit A-like C-terminal" evidence="1">
    <location>
        <begin position="4"/>
        <end position="187"/>
    </location>
</feature>
<feature type="non-terminal residue" evidence="2">
    <location>
        <position position="1"/>
    </location>
</feature>
<dbReference type="PANTHER" id="PTHR33434:SF4">
    <property type="entry name" value="PHOSPHATASE PROTEIN"/>
    <property type="match status" value="1"/>
</dbReference>
<dbReference type="Pfam" id="PF13684">
    <property type="entry name" value="FakA-like_C"/>
    <property type="match status" value="1"/>
</dbReference>